<evidence type="ECO:0000313" key="2">
    <source>
        <dbReference type="EMBL" id="CAD8190741.1"/>
    </source>
</evidence>
<comment type="caution">
    <text evidence="2">The sequence shown here is derived from an EMBL/GenBank/DDBJ whole genome shotgun (WGS) entry which is preliminary data.</text>
</comment>
<gene>
    <name evidence="2" type="ORF">POCTA_138.1.T0980070</name>
</gene>
<feature type="region of interest" description="Disordered" evidence="1">
    <location>
        <begin position="535"/>
        <end position="571"/>
    </location>
</feature>
<dbReference type="OrthoDB" id="286188at2759"/>
<sequence length="634" mass="75802">MSFFYNRQQDQTLPLPHGYQYNLKQEQEPQHQTNLVYNQNPEVLAKQTNHQYFLTQAANHSPKENDIKVEIIPKGNQNDHLTPQRNRIFEELPDIKVRKELSQTRYKSTPGKRHRIFEQDNSVDLTHQKIDQKQITRVSNHHNNNIKSLLLQEIETIKQKSQLYQGTYQQLLQKLIQIVETKQDDLNLRLDPEFNNIIFKIRTLQGLDFSDKIQIEKIIKQIVNQDDKLLFQGLVKELIQNEWMYWIEPLYYDVQKQQIPKEKWKSFIEKQKSIYKFYMNTQSICYTIFNTFHYSNYTLHTYYQLLMFNSYQYEKQLALSKEIDKIKKGYMREREVRKELNNRLAQNYRKRVENFVINMLENPVVCAEYKQPTTQAFREEDPTKNLGDPQFYVKGFKHEKDRIQEALDRNKDLDFLPNRQVAHYCFRERDPSKDIKRDVFRYRDKTSLERIEQFLKDHTQTQVENQKFSKKKVLNLENLSENMSSLDRKAYLSRLIAKNLLPSLHQKTHFQATATMFNNLPLSLMDHARSAPLLKQADSEEKKSQQQQREVQKTEEMEQKDNKIKQGNELETFNPVETSKSVLEKCNVIRNKNPKISTIHKGQGHLISTLDKSIQEIYKDIYGIDLSQGKFFQK</sequence>
<dbReference type="EMBL" id="CAJJDP010000097">
    <property type="protein sequence ID" value="CAD8190741.1"/>
    <property type="molecule type" value="Genomic_DNA"/>
</dbReference>
<evidence type="ECO:0000256" key="1">
    <source>
        <dbReference type="SAM" id="MobiDB-lite"/>
    </source>
</evidence>
<proteinExistence type="predicted"/>
<accession>A0A8S1WQ11</accession>
<name>A0A8S1WQ11_PAROT</name>
<feature type="compositionally biased region" description="Basic and acidic residues" evidence="1">
    <location>
        <begin position="537"/>
        <end position="568"/>
    </location>
</feature>
<evidence type="ECO:0000313" key="3">
    <source>
        <dbReference type="Proteomes" id="UP000683925"/>
    </source>
</evidence>
<organism evidence="2 3">
    <name type="scientific">Paramecium octaurelia</name>
    <dbReference type="NCBI Taxonomy" id="43137"/>
    <lineage>
        <taxon>Eukaryota</taxon>
        <taxon>Sar</taxon>
        <taxon>Alveolata</taxon>
        <taxon>Ciliophora</taxon>
        <taxon>Intramacronucleata</taxon>
        <taxon>Oligohymenophorea</taxon>
        <taxon>Peniculida</taxon>
        <taxon>Parameciidae</taxon>
        <taxon>Paramecium</taxon>
    </lineage>
</organism>
<protein>
    <submittedName>
        <fullName evidence="2">Uncharacterized protein</fullName>
    </submittedName>
</protein>
<dbReference type="AlphaFoldDB" id="A0A8S1WQ11"/>
<reference evidence="2" key="1">
    <citation type="submission" date="2021-01" db="EMBL/GenBank/DDBJ databases">
        <authorList>
            <consortium name="Genoscope - CEA"/>
            <person name="William W."/>
        </authorList>
    </citation>
    <scope>NUCLEOTIDE SEQUENCE</scope>
</reference>
<dbReference type="OMA" id="NEWMYWI"/>
<keyword evidence="3" id="KW-1185">Reference proteome</keyword>
<dbReference type="Proteomes" id="UP000683925">
    <property type="component" value="Unassembled WGS sequence"/>
</dbReference>